<keyword evidence="2" id="KW-1185">Reference proteome</keyword>
<proteinExistence type="predicted"/>
<reference evidence="2" key="1">
    <citation type="journal article" date="2022" name="Mol. Ecol. Resour.">
        <title>The genomes of chicory, endive, great burdock and yacon provide insights into Asteraceae palaeo-polyploidization history and plant inulin production.</title>
        <authorList>
            <person name="Fan W."/>
            <person name="Wang S."/>
            <person name="Wang H."/>
            <person name="Wang A."/>
            <person name="Jiang F."/>
            <person name="Liu H."/>
            <person name="Zhao H."/>
            <person name="Xu D."/>
            <person name="Zhang Y."/>
        </authorList>
    </citation>
    <scope>NUCLEOTIDE SEQUENCE [LARGE SCALE GENOMIC DNA]</scope>
    <source>
        <strain evidence="2">cv. Niubang</strain>
    </source>
</reference>
<name>A0ACB9C4Y2_ARCLA</name>
<evidence type="ECO:0000313" key="2">
    <source>
        <dbReference type="Proteomes" id="UP001055879"/>
    </source>
</evidence>
<protein>
    <submittedName>
        <fullName evidence="1">Uncharacterized protein</fullName>
    </submittedName>
</protein>
<comment type="caution">
    <text evidence="1">The sequence shown here is derived from an EMBL/GenBank/DDBJ whole genome shotgun (WGS) entry which is preliminary data.</text>
</comment>
<gene>
    <name evidence="1" type="ORF">L6452_18032</name>
</gene>
<sequence>MSLRIIHEECFEKRVTGFIEDQKTRGEYFIISSSLDCRLWTELGLCLRNTAASILQPKGEDPNQIKSNQK</sequence>
<organism evidence="1 2">
    <name type="scientific">Arctium lappa</name>
    <name type="common">Greater burdock</name>
    <name type="synonym">Lappa major</name>
    <dbReference type="NCBI Taxonomy" id="4217"/>
    <lineage>
        <taxon>Eukaryota</taxon>
        <taxon>Viridiplantae</taxon>
        <taxon>Streptophyta</taxon>
        <taxon>Embryophyta</taxon>
        <taxon>Tracheophyta</taxon>
        <taxon>Spermatophyta</taxon>
        <taxon>Magnoliopsida</taxon>
        <taxon>eudicotyledons</taxon>
        <taxon>Gunneridae</taxon>
        <taxon>Pentapetalae</taxon>
        <taxon>asterids</taxon>
        <taxon>campanulids</taxon>
        <taxon>Asterales</taxon>
        <taxon>Asteraceae</taxon>
        <taxon>Carduoideae</taxon>
        <taxon>Cardueae</taxon>
        <taxon>Arctiinae</taxon>
        <taxon>Arctium</taxon>
    </lineage>
</organism>
<dbReference type="Proteomes" id="UP001055879">
    <property type="component" value="Linkage Group LG05"/>
</dbReference>
<evidence type="ECO:0000313" key="1">
    <source>
        <dbReference type="EMBL" id="KAI3729376.1"/>
    </source>
</evidence>
<accession>A0ACB9C4Y2</accession>
<reference evidence="1 2" key="2">
    <citation type="journal article" date="2022" name="Mol. Ecol. Resour.">
        <title>The genomes of chicory, endive, great burdock and yacon provide insights into Asteraceae paleo-polyploidization history and plant inulin production.</title>
        <authorList>
            <person name="Fan W."/>
            <person name="Wang S."/>
            <person name="Wang H."/>
            <person name="Wang A."/>
            <person name="Jiang F."/>
            <person name="Liu H."/>
            <person name="Zhao H."/>
            <person name="Xu D."/>
            <person name="Zhang Y."/>
        </authorList>
    </citation>
    <scope>NUCLEOTIDE SEQUENCE [LARGE SCALE GENOMIC DNA]</scope>
    <source>
        <strain evidence="2">cv. Niubang</strain>
    </source>
</reference>
<dbReference type="EMBL" id="CM042051">
    <property type="protein sequence ID" value="KAI3729376.1"/>
    <property type="molecule type" value="Genomic_DNA"/>
</dbReference>